<evidence type="ECO:0000313" key="9">
    <source>
        <dbReference type="Proteomes" id="UP001230933"/>
    </source>
</evidence>
<dbReference type="InterPro" id="IPR010071">
    <property type="entry name" value="AA_adenyl_dom"/>
</dbReference>
<dbReference type="GO" id="GO:0044550">
    <property type="term" value="P:secondary metabolite biosynthetic process"/>
    <property type="evidence" value="ECO:0007669"/>
    <property type="project" value="UniProtKB-ARBA"/>
</dbReference>
<evidence type="ECO:0000259" key="7">
    <source>
        <dbReference type="PROSITE" id="PS50075"/>
    </source>
</evidence>
<dbReference type="InterPro" id="IPR036736">
    <property type="entry name" value="ACP-like_sf"/>
</dbReference>
<dbReference type="CDD" id="cd17646">
    <property type="entry name" value="A_NRPS_AB3403-like"/>
    <property type="match status" value="1"/>
</dbReference>
<feature type="domain" description="Carrier" evidence="7">
    <location>
        <begin position="638"/>
        <end position="713"/>
    </location>
</feature>
<dbReference type="InterPro" id="IPR023213">
    <property type="entry name" value="CAT-like_dom_sf"/>
</dbReference>
<evidence type="ECO:0000313" key="8">
    <source>
        <dbReference type="EMBL" id="WGV51469.2"/>
    </source>
</evidence>
<evidence type="ECO:0000256" key="1">
    <source>
        <dbReference type="ARBA" id="ARBA00001957"/>
    </source>
</evidence>
<dbReference type="SUPFAM" id="SSF47336">
    <property type="entry name" value="ACP-like"/>
    <property type="match status" value="4"/>
</dbReference>
<dbReference type="InterPro" id="IPR045851">
    <property type="entry name" value="AMP-bd_C_sf"/>
</dbReference>
<dbReference type="RefSeq" id="WP_308372223.1">
    <property type="nucleotide sequence ID" value="NZ_CP124545.1"/>
</dbReference>
<dbReference type="InterPro" id="IPR010060">
    <property type="entry name" value="NRPS_synth"/>
</dbReference>
<comment type="similarity">
    <text evidence="2">Belongs to the ATP-dependent AMP-binding enzyme family.</text>
</comment>
<dbReference type="GO" id="GO:0031177">
    <property type="term" value="F:phosphopantetheine binding"/>
    <property type="evidence" value="ECO:0007669"/>
    <property type="project" value="InterPro"/>
</dbReference>
<dbReference type="EMBL" id="CP124545">
    <property type="protein sequence ID" value="WGV51469.2"/>
    <property type="molecule type" value="Genomic_DNA"/>
</dbReference>
<dbReference type="Gene3D" id="3.30.559.10">
    <property type="entry name" value="Chloramphenicol acetyltransferase-like domain"/>
    <property type="match status" value="6"/>
</dbReference>
<dbReference type="InterPro" id="IPR029058">
    <property type="entry name" value="AB_hydrolase_fold"/>
</dbReference>
<dbReference type="PROSITE" id="PS00012">
    <property type="entry name" value="PHOSPHOPANTETHEINE"/>
    <property type="match status" value="3"/>
</dbReference>
<organism evidence="8 9">
    <name type="scientific">Rhodococcus erythropolis</name>
    <name type="common">Arthrobacter picolinophilus</name>
    <dbReference type="NCBI Taxonomy" id="1833"/>
    <lineage>
        <taxon>Bacteria</taxon>
        <taxon>Bacillati</taxon>
        <taxon>Actinomycetota</taxon>
        <taxon>Actinomycetes</taxon>
        <taxon>Mycobacteriales</taxon>
        <taxon>Nocardiaceae</taxon>
        <taxon>Rhodococcus</taxon>
        <taxon>Rhodococcus erythropolis group</taxon>
    </lineage>
</organism>
<dbReference type="PANTHER" id="PTHR45527">
    <property type="entry name" value="NONRIBOSOMAL PEPTIDE SYNTHETASE"/>
    <property type="match status" value="1"/>
</dbReference>
<dbReference type="Pfam" id="PF00550">
    <property type="entry name" value="PP-binding"/>
    <property type="match status" value="4"/>
</dbReference>
<accession>A0AAX3V904</accession>
<dbReference type="InterPro" id="IPR025110">
    <property type="entry name" value="AMP-bd_C"/>
</dbReference>
<dbReference type="SUPFAM" id="SSF52777">
    <property type="entry name" value="CoA-dependent acyltransferases"/>
    <property type="match status" value="12"/>
</dbReference>
<dbReference type="FunFam" id="2.30.38.10:FF:000001">
    <property type="entry name" value="Non-ribosomal peptide synthetase PvdI"/>
    <property type="match status" value="1"/>
</dbReference>
<evidence type="ECO:0000256" key="3">
    <source>
        <dbReference type="ARBA" id="ARBA00022450"/>
    </source>
</evidence>
<dbReference type="Gene3D" id="3.40.50.980">
    <property type="match status" value="6"/>
</dbReference>
<dbReference type="FunFam" id="3.30.300.30:FF:000010">
    <property type="entry name" value="Enterobactin synthetase component F"/>
    <property type="match status" value="2"/>
</dbReference>
<keyword evidence="3" id="KW-0596">Phosphopantetheine</keyword>
<dbReference type="PROSITE" id="PS00455">
    <property type="entry name" value="AMP_BINDING"/>
    <property type="match status" value="3"/>
</dbReference>
<dbReference type="Gene3D" id="3.30.300.30">
    <property type="match status" value="4"/>
</dbReference>
<dbReference type="InterPro" id="IPR020845">
    <property type="entry name" value="AMP-binding_CS"/>
</dbReference>
<dbReference type="CDD" id="cd19543">
    <property type="entry name" value="DCL_NRPS"/>
    <property type="match status" value="1"/>
</dbReference>
<name>A0AAX3V904_RHOER</name>
<evidence type="ECO:0000256" key="4">
    <source>
        <dbReference type="ARBA" id="ARBA00022553"/>
    </source>
</evidence>
<keyword evidence="5" id="KW-0677">Repeat</keyword>
<protein>
    <submittedName>
        <fullName evidence="8">Amino acid adenylation domain-containing protein</fullName>
    </submittedName>
</protein>
<dbReference type="InterPro" id="IPR000873">
    <property type="entry name" value="AMP-dep_synth/lig_dom"/>
</dbReference>
<dbReference type="FunFam" id="3.40.50.980:FF:000001">
    <property type="entry name" value="Non-ribosomal peptide synthetase"/>
    <property type="match status" value="2"/>
</dbReference>
<dbReference type="InterPro" id="IPR009081">
    <property type="entry name" value="PP-bd_ACP"/>
</dbReference>
<proteinExistence type="inferred from homology"/>
<dbReference type="FunFam" id="1.10.1200.10:FF:000005">
    <property type="entry name" value="Nonribosomal peptide synthetase 1"/>
    <property type="match status" value="3"/>
</dbReference>
<dbReference type="GO" id="GO:0072330">
    <property type="term" value="P:monocarboxylic acid biosynthetic process"/>
    <property type="evidence" value="ECO:0007669"/>
    <property type="project" value="UniProtKB-ARBA"/>
</dbReference>
<dbReference type="NCBIfam" id="TIGR01733">
    <property type="entry name" value="AA-adenyl-dom"/>
    <property type="match status" value="3"/>
</dbReference>
<dbReference type="InterPro" id="IPR020806">
    <property type="entry name" value="PKS_PP-bd"/>
</dbReference>
<dbReference type="GO" id="GO:0043041">
    <property type="term" value="P:amino acid activation for nonribosomal peptide biosynthetic process"/>
    <property type="evidence" value="ECO:0007669"/>
    <property type="project" value="TreeGrafter"/>
</dbReference>
<comment type="cofactor">
    <cofactor evidence="1">
        <name>pantetheine 4'-phosphate</name>
        <dbReference type="ChEBI" id="CHEBI:47942"/>
    </cofactor>
</comment>
<evidence type="ECO:0000256" key="5">
    <source>
        <dbReference type="ARBA" id="ARBA00022737"/>
    </source>
</evidence>
<dbReference type="Pfam" id="PF00501">
    <property type="entry name" value="AMP-binding"/>
    <property type="match status" value="4"/>
</dbReference>
<evidence type="ECO:0000256" key="6">
    <source>
        <dbReference type="ARBA" id="ARBA00023194"/>
    </source>
</evidence>
<dbReference type="InterPro" id="IPR042099">
    <property type="entry name" value="ANL_N_sf"/>
</dbReference>
<keyword evidence="4" id="KW-0597">Phosphoprotein</keyword>
<dbReference type="GO" id="GO:0017000">
    <property type="term" value="P:antibiotic biosynthetic process"/>
    <property type="evidence" value="ECO:0007669"/>
    <property type="project" value="UniProtKB-KW"/>
</dbReference>
<feature type="domain" description="Carrier" evidence="7">
    <location>
        <begin position="3288"/>
        <end position="3363"/>
    </location>
</feature>
<dbReference type="Gene3D" id="3.40.50.1820">
    <property type="entry name" value="alpha/beta hydrolase"/>
    <property type="match status" value="1"/>
</dbReference>
<dbReference type="Gene3D" id="3.30.559.30">
    <property type="entry name" value="Nonribosomal peptide synthetase, condensation domain"/>
    <property type="match status" value="6"/>
</dbReference>
<dbReference type="GO" id="GO:0008610">
    <property type="term" value="P:lipid biosynthetic process"/>
    <property type="evidence" value="ECO:0007669"/>
    <property type="project" value="UniProtKB-ARBA"/>
</dbReference>
<dbReference type="NCBIfam" id="TIGR01720">
    <property type="entry name" value="NRPS-para261"/>
    <property type="match status" value="1"/>
</dbReference>
<dbReference type="FunFam" id="3.40.50.12780:FF:000012">
    <property type="entry name" value="Non-ribosomal peptide synthetase"/>
    <property type="match status" value="2"/>
</dbReference>
<evidence type="ECO:0000256" key="2">
    <source>
        <dbReference type="ARBA" id="ARBA00006432"/>
    </source>
</evidence>
<dbReference type="GO" id="GO:0005829">
    <property type="term" value="C:cytosol"/>
    <property type="evidence" value="ECO:0007669"/>
    <property type="project" value="TreeGrafter"/>
</dbReference>
<dbReference type="CDD" id="cd19540">
    <property type="entry name" value="LCL_NRPS-like"/>
    <property type="match status" value="4"/>
</dbReference>
<sequence>MAQQRMWFLNRFDTASAVNNVPVAVRLTGALDLAALNSAVHDVIGRHEVLRTVYPEVDGIGYQKILSAGDVSIDLGAERVTDDRIQAELYSFFAQGFDVTVEVPLRAKLFQVADDDFVLSFVVHHISTDGFSMSPLTRDVMTAYYARSQGQAPVWTPLSVQYADYALWQREVLGSEDDPESIIAQQINYWSDALADLPEQLDLPSDRTRPEIATGQGANHTFTIDPQLWADVEATGQATGATPFMVVHSALAVLLARLSATTDIAIGAPVAGRGEAQLDDLIGMFVNTLVLRTEVDPSMSFADLLASAREVDLQAFSHADVPFERIVEALDPVRSQAHHPLFQVALTFQNLGQSALELPGLTAAAVEFDAALAKFDLQFTLEDAADAGMSGTLTYTTDLFDASTAAEFADRFVSVLRGVVANPTAAVGDVDVLTAGELDRVLSWSDTGVDRGVDSTLSAWFDDAAARFGDRTAVRFGGESLSYAELSVRSNRLARRLIARGCGPESLVAVALPRSADLVVAGDLEYLGRADDQVKIRGFRIEIGEIESAVLADVSVAQTAVVVREDSPGDQRLVAYVVPAAGVSVSVDDLRVSVGSLLPEYMVPSAFVVLDSIPLTVNGKLDRRALPVPSLQVAVFRAPTSVVEEVVAQTFADVLGVERVGLDDDFFALGGNSLIATQVTSRLGQALDAAVSVRELFEASTVEGLAARLGSHVGGGSRAALTAQVRPAQVPLSLAQQRMWFLNRPAQVPLSLAQQRMWFLNQLDTNSAGNNVPVAITLTGKLDVSGLEQAVSDVVGRHEVLRTVYPEVDGIGYQKIVAPADVGVNLAATLVSDSEIVSEVTNFVATGFDVTTEVPLRARLFQTKADEHVLVFVVHHISTDGFSMGPLTRDIMTAYYARTNGQAPTWTPLPVQYADYSLWQREVLGSEDDPQSIIAQQITYWAQALDGVPEQLNLPGDRARPAVFSGQGATFEFSIGQELHERLIGVGREHNASMFMVVHSALASLLARLSGTTDITIGAPMAGRGESELDDLIGMFVNTLVLRTEVDPSAPFTTLLSSARETDLQAFAHSDLPFERLVEVLDPVRSRAHHPLFQVALAFQNLGQNSLALPGLTAAEFAIDETVAKFDLQLTISEVSEGLSATFTYATDLFDESTVRGFAARLMRILNGIATDPATSVGDIEILDSSEREVLTSQRASSGVAQAPLAEILADAAARYPDNVALRYPGTAQAVAGRSMTYREVDEWSSKLARVLINRGLGAEDLVAVSIPRSVESVLAVWAVSKTGAAVVPIDPHYPADRIAHMLSDSGAKVGLTLDVERPNLTDDVEWLVVDGPRGEQMTAGVSGAPIDAEERVRPLTTAHPAWVIYTSGTTGLPKGVVATNAGLASFSVTQAAHYLVKPTSRTLHFASPSFDASMLELFLAVATGATMVIVPPGVYGGDELAEVFRSERVTHAFITPAALASMDPSGLDDLTVVGVGGEAYSPELISKWTTGDGSTASASAPRTFLNVYGPTETTIVTNVSVPLLPGDRMDIGATIGDMAAFVLDTRLNPVPLGVSGELYLSGPQVTRGYHRRPGLSADRFVANPHGNPGERMYRTGDVVRWVAGTAPSTYAVEYVGRNDFQVKIRGFRIELGEIDASLTAHPEVEFAATMGTTLPSGAPALVSYVFTGKNASVTSAELIEFVSRTLPAHMVPASIMVSSDMPLSPAGKLDRKALPAPVFETKEFRAPVTEMEQVLSEIFADVLGLDRIGTDDSFFAQGGDSIMSIQLVSRAKARGVVFAPSDVFESKTVAALAEVAKYAADVEAAVVLEELPGGGVGWMPLTPIERFMVERGGSYNRFTQTMTLELPLGAQRTDIVRTLAAVIDHHDMFRSRLISDGRGWGMSVSEPGTVDVEDLLSRVDVDASSDESTIVLTASKGLDEALGRLNPAGGVMVQFVWVDFGPTRTGRLIIAAHHLIVDGVSWRIIVPDLVSAAAQMAGASGATGDVALEPTGTSMRRWAHALSEEAHRDSRVAELDTWRKVLQTPDPVLGKRAYDSAVDVAATVQRISVTVPTQVTETLLTTLPEVFNGGANDGLLAGLALALIEWRRRAGIDSTSALLQLEGHGREEAVIPGADLSRTVGWFTAAFPISLDLSEVDLGDAFAGGDSAGRAIKAVKEQLLAIPDKGVGYGLLRYLNEDTRAVLSRFAGGQVSFNYLGRVVAEDLPAGVEGLGWLPAGDFAKVSAPEDVDMPANKVVDINAIVNDGADGAVLEASFAYPVGAIDGESVETFAQIWVEALTALVEHSRSVGAGGLTPSDVPLVSVSQRDIDGFENRFGTVTDIWPLAPLQSGLLFHAMLAESSVDLYSVQMILTLSGKVDSDRLRTAAQGIIDRYANLRTAFTADDDGTPVQIVLEDVAVPWRNIDLSDIAAVDREAALDEVLTADQATHFDMASPPLIRFTFVTMAEGDYRLVVANHHIILDGWSVPLLLQNLLALYATRGDDSVLPRVRSYRNYLAWLVDQDRDRSLTAWADALSGVEEPTLLAQVTGGQEFTALSQKLNVSMSSETTAALTALAARLGVTANTIVQSAWAVLLGALTGTDDVVFGATVSGRPPALTGVESMVGLFINTLPVRVRLDAAESVEELVARVQIEQARMLDHHYLGLTDVQKAADVGTLFDTLVVFESYPVDREGLAAQADVLDGMMIDDIASDDSTNYPLTLLIALDEQLHLTLRYLPDFFDADYATALLDRVLRLLSSVATDPSVRVGDVDILDSVERSLVLEGWNDTAREVAGVSVLDGFDAQVAATPGAVALSFEGQSLSYAEFDARVNRFARYLVSVGVGPESLVGVAVRRSVDLLVAVYGVLKAGGGYVPVDPDQPAERNGYVLESASPVCVVSTSDVGFDAGVVPVVEVDVVDVSGFSGAPVLDVDRVAPLRGSNAAYVIFTSGSTGRPKGVAVSHRSVVNQVSWLAERYAVSGSDVVLFKTPVTFDVSVWELFVPLAVGARLVVATHDGHRDPGYLASVVAAESVSMVSFVPSMLEVFVDQVVDTSEATISRLGGAGLGSLRVIFAAGEALPASVVGRVLSVLPSVEVHNLYGPTEFTVHATAAGPLDGVGVVVPMGAPVWNSSVLVLDSRLRPVPVGVAGELYLSGVQVARGYFGRVDLSAERFVANPFGGVGSRMYRTGDVVRWIGVSGELEYVGRSDFQVKLRGQRIELGEIESAVRDQVGVGSVVVVVWRDQLVAYVTAAVGSSVDVDVVKVGVGERLASYMVPSQFVVLDAFPLNASGKLDRKLLPEPVFEAAVFRAPVTAVEEIVASVFAEVLGVDRVGLDDDFFELGGNSLNATRTIKRIADALDTELSVRVLFEASTVQDLAAHAESRTGSGGRVALTAVERPERIPLSLAQQRMWFLNRFDGSAAAYNIPMALRLQGDLDVSALSAAISDVIGRHESLRTVYPEIGDGPVQVVKPVSSWSDEIVAEPTGVDELEGELVALASTRFDVTREIPIRIRLFQLASDEYVLGVAIHHISADGSSMAPFARDVVTAYASRVAGYTPSWAPLDVQYADYSLWQREVLGREEDPGSIASQQIAYWSDALAGLPDQLALPADRPRPATQSFRGGYLHFDINAELHARLSGLARANNSTLFMLTHTAFAMLLARLSGTEDIAVGTPIAGRGERALDDLIGMFVNTLVFRTQIDSGAPFLDLLGRVRETDLQAFAHSDVPFERLVEVLNPPRSTARHPLYQVGFLFQNMETGGLELPGLTVKGVDIDNGVAQFDLQLIVSDRYDADGSAAGITSMFSYAHDLFDESTVQDFADRFVRLLGEIASDPSLTVGDFALMDSSESDRILNRWNDTDHPVPGATLVELFDEQVGSNPGAVALVAGNTSLTYAEFDARVNRLARHLIATGVGPESLVALAIERSVELLVAMYAVVKAGGGYVPIDPNHPADRIEYVLTMADPVCVLTTSTTAKNPAFGDSVIEMDTIDLASYADAMVTDRDRSAPLRADNTAYVIFTSGSTGRPKGVAISHRAVVNQILWKRDQYGLDRSDAMVLKTAATFDLSVWEFWSALTSGARLVIAEPEGHKDPSYLLDLMTREKVTTLHVVPSMLAMLQSASENSLPESLRQVLAIGEALPAATATEFAELSDAQLVNLYGPTEAAVSVTAHVVGSDDTTSVPIGAPEWNTQVFVLDTRLHPVPVGVTGELYLAGAQLARGYHGRADLTSERFVANVFGDAGSRLYRTGDLVRWTQNGELDYVERADFQVKIRGYRIELGEIEALLRKQASVDSAVVVAKSDARTGDRLVGYVVPQSGESIDVETLKRTLVAELPSYMVPAALMVLDELPLNINGKVDRKALPDPEFEATEFRAPTNPVEEIVAGVFADVLGVARVGLDDDFFELGGNSLVATQVVSRLGEALDAQIPVRVIFEASTVGALASRVLEHAGSGGRPPLVAQVRPHEIPLSLAQQRMWVLNQFDKTSGAYNIPVAIRLSGALDVDALHSAVSDLIERHEVLRTVYPDQGNGPVQMILPRSAATVGLEVIATDEASVAEQVADTVREGFDVTTAVPLRIRLFEVDESERVLVVVIHHISGDGFSMAPLIRDTMVAYTARTGGETPEWAPLEVQYADYTLWQRDVLGSPEDADSQLGRQLAYWVNELKGTPELLELPTDRPRPARASMRGAEFEFAVDSETTDRLATIAREQNSTVFMVVHTALSVLLAKMSGSNDIAIGTPIAGRGERALDDLVGMFVNTLVLRTEIAPASTFVDLLGHVKDKDLSAFANADVPFERLVDELGRERSHAYSPLFQVMLTFQNMALGTFQLPGLELSAVDSGFDQAMFDLQLTGIEQFDDAGVLSGLRMRFTYATDLFDESTIALFAARFGRVLEELVTDPGVVIRTIDIVTDQEREEASAAEPKSAADLPELAAAAAAADPEAIAFTHGDQAVTFGELSTKLVAMRTAMGAALAPDALVSVSLAGLVPGILPALGVDGLATLVSSVIADAQSVSAGRGGTAG</sequence>
<dbReference type="GO" id="GO:0003824">
    <property type="term" value="F:catalytic activity"/>
    <property type="evidence" value="ECO:0007669"/>
    <property type="project" value="InterPro"/>
</dbReference>
<dbReference type="PROSITE" id="PS50075">
    <property type="entry name" value="CARRIER"/>
    <property type="match status" value="4"/>
</dbReference>
<dbReference type="PANTHER" id="PTHR45527:SF1">
    <property type="entry name" value="FATTY ACID SYNTHASE"/>
    <property type="match status" value="1"/>
</dbReference>
<dbReference type="Pfam" id="PF13193">
    <property type="entry name" value="AMP-binding_C"/>
    <property type="match status" value="4"/>
</dbReference>
<dbReference type="Gene3D" id="1.10.1200.10">
    <property type="entry name" value="ACP-like"/>
    <property type="match status" value="3"/>
</dbReference>
<gene>
    <name evidence="8" type="ORF">QIE55_09725</name>
</gene>
<dbReference type="Gene3D" id="3.40.50.12780">
    <property type="entry name" value="N-terminal domain of ligase-like"/>
    <property type="match status" value="1"/>
</dbReference>
<feature type="domain" description="Carrier" evidence="7">
    <location>
        <begin position="1727"/>
        <end position="1801"/>
    </location>
</feature>
<feature type="domain" description="Carrier" evidence="7">
    <location>
        <begin position="4349"/>
        <end position="4424"/>
    </location>
</feature>
<dbReference type="Gene3D" id="2.30.38.10">
    <property type="entry name" value="Luciferase, Domain 3"/>
    <property type="match status" value="3"/>
</dbReference>
<dbReference type="Proteomes" id="UP001230933">
    <property type="component" value="Chromosome"/>
</dbReference>
<dbReference type="CDD" id="cd05930">
    <property type="entry name" value="A_NRPS"/>
    <property type="match status" value="1"/>
</dbReference>
<dbReference type="SMART" id="SM00823">
    <property type="entry name" value="PKS_PP"/>
    <property type="match status" value="4"/>
</dbReference>
<reference evidence="8" key="1">
    <citation type="submission" date="2023-08" db="EMBL/GenBank/DDBJ databases">
        <title>Isolation and Characterization of Rhodococcus erythropolis MGMM8.</title>
        <authorList>
            <person name="Diabankana R.G.C."/>
            <person name="Afordoanyi D.M."/>
            <person name="Validov S.Z."/>
        </authorList>
    </citation>
    <scope>NUCLEOTIDE SEQUENCE</scope>
    <source>
        <strain evidence="8">MGMM8</strain>
    </source>
</reference>
<dbReference type="InterPro" id="IPR001242">
    <property type="entry name" value="Condensation_dom"/>
</dbReference>
<keyword evidence="6" id="KW-0045">Antibiotic biosynthesis</keyword>
<dbReference type="Pfam" id="PF00668">
    <property type="entry name" value="Condensation"/>
    <property type="match status" value="6"/>
</dbReference>
<dbReference type="SUPFAM" id="SSF56801">
    <property type="entry name" value="Acetyl-CoA synthetase-like"/>
    <property type="match status" value="5"/>
</dbReference>
<dbReference type="FunFam" id="1.10.1200.10:FF:000016">
    <property type="entry name" value="Non-ribosomal peptide synthase"/>
    <property type="match status" value="1"/>
</dbReference>
<dbReference type="InterPro" id="IPR006162">
    <property type="entry name" value="Ppantetheine_attach_site"/>
</dbReference>
<dbReference type="NCBIfam" id="NF003417">
    <property type="entry name" value="PRK04813.1"/>
    <property type="match status" value="4"/>
</dbReference>